<feature type="transmembrane region" description="Helical" evidence="1">
    <location>
        <begin position="95"/>
        <end position="112"/>
    </location>
</feature>
<evidence type="ECO:0000313" key="2">
    <source>
        <dbReference type="EMBL" id="RMX66875.1"/>
    </source>
</evidence>
<evidence type="ECO:0000256" key="1">
    <source>
        <dbReference type="SAM" id="Phobius"/>
    </source>
</evidence>
<proteinExistence type="predicted"/>
<keyword evidence="1" id="KW-0472">Membrane</keyword>
<dbReference type="EMBL" id="QLLG01000184">
    <property type="protein sequence ID" value="RMX66875.1"/>
    <property type="molecule type" value="Genomic_DNA"/>
</dbReference>
<evidence type="ECO:0000313" key="5">
    <source>
        <dbReference type="Proteomes" id="UP000286097"/>
    </source>
</evidence>
<comment type="caution">
    <text evidence="2">The sequence shown here is derived from an EMBL/GenBank/DDBJ whole genome shotgun (WGS) entry which is preliminary data.</text>
</comment>
<accession>A0A3M6VIP7</accession>
<keyword evidence="1" id="KW-1133">Transmembrane helix</keyword>
<evidence type="ECO:0000313" key="3">
    <source>
        <dbReference type="EMBL" id="RQM16297.1"/>
    </source>
</evidence>
<name>A0A3M6VIP7_9STRA</name>
<dbReference type="AlphaFoldDB" id="A0A3M6VIP7"/>
<gene>
    <name evidence="3" type="ORF">DD237_002848</name>
    <name evidence="2" type="ORF">DD238_001991</name>
</gene>
<dbReference type="Proteomes" id="UP000282087">
    <property type="component" value="Unassembled WGS sequence"/>
</dbReference>
<evidence type="ECO:0000313" key="4">
    <source>
        <dbReference type="Proteomes" id="UP000282087"/>
    </source>
</evidence>
<keyword evidence="4" id="KW-1185">Reference proteome</keyword>
<organism evidence="2 4">
    <name type="scientific">Peronospora effusa</name>
    <dbReference type="NCBI Taxonomy" id="542832"/>
    <lineage>
        <taxon>Eukaryota</taxon>
        <taxon>Sar</taxon>
        <taxon>Stramenopiles</taxon>
        <taxon>Oomycota</taxon>
        <taxon>Peronosporomycetes</taxon>
        <taxon>Peronosporales</taxon>
        <taxon>Peronosporaceae</taxon>
        <taxon>Peronospora</taxon>
    </lineage>
</organism>
<dbReference type="Proteomes" id="UP000286097">
    <property type="component" value="Unassembled WGS sequence"/>
</dbReference>
<protein>
    <submittedName>
        <fullName evidence="2">Uncharacterized protein</fullName>
    </submittedName>
</protein>
<dbReference type="EMBL" id="QKXF01000122">
    <property type="protein sequence ID" value="RQM16297.1"/>
    <property type="molecule type" value="Genomic_DNA"/>
</dbReference>
<feature type="transmembrane region" description="Helical" evidence="1">
    <location>
        <begin position="39"/>
        <end position="59"/>
    </location>
</feature>
<sequence length="119" mass="13374">MPTWLNIYCGLLIAMELATEGHESIRHSLLTMPATLKSLFAITITRNANLCLLLFLVILPRQKEQTQDIKHLGDSSYFIDVVKVSFAFLWRLSTSLSPCLVIAVVATAVIHYKPDICKK</sequence>
<keyword evidence="1" id="KW-0812">Transmembrane</keyword>
<reference evidence="4 5" key="1">
    <citation type="submission" date="2018-06" db="EMBL/GenBank/DDBJ databases">
        <title>Comparative genomics of downy mildews reveals potential adaptations to biotrophy.</title>
        <authorList>
            <person name="Fletcher K."/>
            <person name="Klosterman S.J."/>
            <person name="Derevnina L."/>
            <person name="Martin F."/>
            <person name="Koike S."/>
            <person name="Reyes Chin-Wo S."/>
            <person name="Mou B."/>
            <person name="Michelmore R."/>
        </authorList>
    </citation>
    <scope>NUCLEOTIDE SEQUENCE [LARGE SCALE GENOMIC DNA]</scope>
    <source>
        <strain evidence="3 5">R13</strain>
        <strain evidence="2 4">R14</strain>
    </source>
</reference>
<dbReference type="VEuPathDB" id="FungiDB:DD237_002848"/>